<gene>
    <name evidence="1" type="ORF">ACFSJH_20550</name>
</gene>
<dbReference type="SUPFAM" id="SSF82771">
    <property type="entry name" value="GIY-YIG endonuclease"/>
    <property type="match status" value="1"/>
</dbReference>
<proteinExistence type="predicted"/>
<dbReference type="InterPro" id="IPR035901">
    <property type="entry name" value="GIY-YIG_endonuc_sf"/>
</dbReference>
<dbReference type="Gene3D" id="3.40.1440.10">
    <property type="entry name" value="GIY-YIG endonuclease"/>
    <property type="match status" value="1"/>
</dbReference>
<reference evidence="2" key="1">
    <citation type="journal article" date="2019" name="Int. J. Syst. Evol. Microbiol.">
        <title>The Global Catalogue of Microorganisms (GCM) 10K type strain sequencing project: providing services to taxonomists for standard genome sequencing and annotation.</title>
        <authorList>
            <consortium name="The Broad Institute Genomics Platform"/>
            <consortium name="The Broad Institute Genome Sequencing Center for Infectious Disease"/>
            <person name="Wu L."/>
            <person name="Ma J."/>
        </authorList>
    </citation>
    <scope>NUCLEOTIDE SEQUENCE [LARGE SCALE GENOMIC DNA]</scope>
    <source>
        <strain evidence="2">GH52</strain>
    </source>
</reference>
<protein>
    <submittedName>
        <fullName evidence="1">GIY-YIG nuclease family protein</fullName>
    </submittedName>
</protein>
<dbReference type="RefSeq" id="WP_377775669.1">
    <property type="nucleotide sequence ID" value="NZ_JBHUHO010000049.1"/>
</dbReference>
<dbReference type="CDD" id="cd10451">
    <property type="entry name" value="GIY-YIG_LuxR_like"/>
    <property type="match status" value="1"/>
</dbReference>
<dbReference type="Proteomes" id="UP001597362">
    <property type="component" value="Unassembled WGS sequence"/>
</dbReference>
<organism evidence="1 2">
    <name type="scientific">Paenibacillus yanchengensis</name>
    <dbReference type="NCBI Taxonomy" id="2035833"/>
    <lineage>
        <taxon>Bacteria</taxon>
        <taxon>Bacillati</taxon>
        <taxon>Bacillota</taxon>
        <taxon>Bacilli</taxon>
        <taxon>Bacillales</taxon>
        <taxon>Paenibacillaceae</taxon>
        <taxon>Paenibacillus</taxon>
    </lineage>
</organism>
<accession>A0ABW4YQU3</accession>
<name>A0ABW4YQU3_9BACL</name>
<keyword evidence="2" id="KW-1185">Reference proteome</keyword>
<dbReference type="EMBL" id="JBHUHO010000049">
    <property type="protein sequence ID" value="MFD2118095.1"/>
    <property type="molecule type" value="Genomic_DNA"/>
</dbReference>
<evidence type="ECO:0000313" key="1">
    <source>
        <dbReference type="EMBL" id="MFD2118095.1"/>
    </source>
</evidence>
<sequence length="133" mass="16039">MGVEITEVEKRDSALEKSKRKQLVEQFNEIKVYMGVVQIKNNRNNKIFINSYPNLKNKWFMLQMQLNSGLFVDRQLQLDWIEHGAEAFSFEILEQKDTEKVADIRWETKQMLKRWLEQLQPYDERGYNKPLKN</sequence>
<comment type="caution">
    <text evidence="1">The sequence shown here is derived from an EMBL/GenBank/DDBJ whole genome shotgun (WGS) entry which is preliminary data.</text>
</comment>
<evidence type="ECO:0000313" key="2">
    <source>
        <dbReference type="Proteomes" id="UP001597362"/>
    </source>
</evidence>